<feature type="domain" description="MD-2-related lipid-recognition" evidence="5">
    <location>
        <begin position="34"/>
        <end position="155"/>
    </location>
</feature>
<evidence type="ECO:0000313" key="7">
    <source>
        <dbReference type="RefSeq" id="XP_026293710.1"/>
    </source>
</evidence>
<dbReference type="PANTHER" id="PTHR11306:SF36">
    <property type="entry name" value="NIEMANN-PICK TYPE C-2C-RELATED"/>
    <property type="match status" value="1"/>
</dbReference>
<name>A0A6J1TQ54_FRAOC</name>
<gene>
    <name evidence="7" type="primary">LOC113217855</name>
    <name evidence="8" type="synonym">LOC127751454</name>
</gene>
<dbReference type="OrthoDB" id="6489092at2759"/>
<dbReference type="Gene3D" id="2.60.40.770">
    <property type="match status" value="1"/>
</dbReference>
<dbReference type="FunFam" id="2.60.40.770:FF:000001">
    <property type="entry name" value="NPC intracellular cholesterol transporter 2"/>
    <property type="match status" value="1"/>
</dbReference>
<protein>
    <submittedName>
        <fullName evidence="7 8">NPC intracellular cholesterol transporter 2-like</fullName>
    </submittedName>
</protein>
<organism evidence="6 7">
    <name type="scientific">Frankliniella occidentalis</name>
    <name type="common">Western flower thrips</name>
    <name type="synonym">Euthrips occidentalis</name>
    <dbReference type="NCBI Taxonomy" id="133901"/>
    <lineage>
        <taxon>Eukaryota</taxon>
        <taxon>Metazoa</taxon>
        <taxon>Ecdysozoa</taxon>
        <taxon>Arthropoda</taxon>
        <taxon>Hexapoda</taxon>
        <taxon>Insecta</taxon>
        <taxon>Pterygota</taxon>
        <taxon>Neoptera</taxon>
        <taxon>Paraneoptera</taxon>
        <taxon>Thysanoptera</taxon>
        <taxon>Terebrantia</taxon>
        <taxon>Thripoidea</taxon>
        <taxon>Thripidae</taxon>
        <taxon>Frankliniella</taxon>
    </lineage>
</organism>
<dbReference type="RefSeq" id="XP_052131003.1">
    <property type="nucleotide sequence ID" value="XM_052275043.1"/>
</dbReference>
<dbReference type="RefSeq" id="XP_026293710.1">
    <property type="nucleotide sequence ID" value="XM_026437925.2"/>
</dbReference>
<keyword evidence="4" id="KW-0732">Signal</keyword>
<dbReference type="SUPFAM" id="SSF81296">
    <property type="entry name" value="E set domains"/>
    <property type="match status" value="1"/>
</dbReference>
<dbReference type="InterPro" id="IPR003172">
    <property type="entry name" value="ML_dom"/>
</dbReference>
<dbReference type="SMART" id="SM00737">
    <property type="entry name" value="ML"/>
    <property type="match status" value="1"/>
</dbReference>
<evidence type="ECO:0000259" key="5">
    <source>
        <dbReference type="SMART" id="SM00737"/>
    </source>
</evidence>
<comment type="subcellular location">
    <subcellularLocation>
        <location evidence="1">Secreted</location>
    </subcellularLocation>
</comment>
<dbReference type="GO" id="GO:0032934">
    <property type="term" value="F:sterol binding"/>
    <property type="evidence" value="ECO:0007669"/>
    <property type="project" value="InterPro"/>
</dbReference>
<accession>A0A6J1TQ54</accession>
<evidence type="ECO:0000256" key="3">
    <source>
        <dbReference type="ARBA" id="ARBA00022525"/>
    </source>
</evidence>
<evidence type="ECO:0000256" key="4">
    <source>
        <dbReference type="SAM" id="SignalP"/>
    </source>
</evidence>
<evidence type="ECO:0000256" key="1">
    <source>
        <dbReference type="ARBA" id="ARBA00004613"/>
    </source>
</evidence>
<dbReference type="GO" id="GO:0005576">
    <property type="term" value="C:extracellular region"/>
    <property type="evidence" value="ECO:0007669"/>
    <property type="project" value="UniProtKB-SubCell"/>
</dbReference>
<feature type="signal peptide" evidence="4">
    <location>
        <begin position="1"/>
        <end position="24"/>
    </location>
</feature>
<comment type="similarity">
    <text evidence="2">Belongs to the NPC2 family.</text>
</comment>
<dbReference type="GO" id="GO:0015918">
    <property type="term" value="P:sterol transport"/>
    <property type="evidence" value="ECO:0007669"/>
    <property type="project" value="InterPro"/>
</dbReference>
<dbReference type="InterPro" id="IPR039670">
    <property type="entry name" value="NPC2-like"/>
</dbReference>
<dbReference type="InterPro" id="IPR014756">
    <property type="entry name" value="Ig_E-set"/>
</dbReference>
<evidence type="ECO:0000313" key="8">
    <source>
        <dbReference type="RefSeq" id="XP_052131003.1"/>
    </source>
</evidence>
<proteinExistence type="inferred from homology"/>
<dbReference type="PANTHER" id="PTHR11306">
    <property type="entry name" value="NIEMANN PICK TYPE C2 PROTEIN NPC2-RELATED"/>
    <property type="match status" value="1"/>
</dbReference>
<sequence length="161" mass="17290">MKAHVASPMLPLAALLLAAGTASGALNATLSTPFLSCTKAHDPIALRIKGCTKQPCQVEKGSVAVMEVDFEVGWDVTQLDVVVTAYALGTVINFPLKQKNACMSLTNAECPLDQYEEITYRLQLDIDSKYPSISLAAEVALQDKGKTMMCFRANLQVVDPA</sequence>
<dbReference type="AlphaFoldDB" id="A0A6J1TQ54"/>
<evidence type="ECO:0000313" key="6">
    <source>
        <dbReference type="Proteomes" id="UP000504606"/>
    </source>
</evidence>
<dbReference type="GeneID" id="113217855"/>
<dbReference type="KEGG" id="foc:127751454"/>
<reference evidence="7 8" key="1">
    <citation type="submission" date="2025-04" db="UniProtKB">
        <authorList>
            <consortium name="RefSeq"/>
        </authorList>
    </citation>
    <scope>IDENTIFICATION</scope>
    <source>
        <tissue evidence="7 8">Whole organism</tissue>
    </source>
</reference>
<keyword evidence="3" id="KW-0964">Secreted</keyword>
<dbReference type="Pfam" id="PF02221">
    <property type="entry name" value="E1_DerP2_DerF2"/>
    <property type="match status" value="1"/>
</dbReference>
<dbReference type="KEGG" id="foc:113217855"/>
<evidence type="ECO:0000256" key="2">
    <source>
        <dbReference type="ARBA" id="ARBA00006370"/>
    </source>
</evidence>
<keyword evidence="6" id="KW-1185">Reference proteome</keyword>
<feature type="chain" id="PRO_5044639563" evidence="4">
    <location>
        <begin position="25"/>
        <end position="161"/>
    </location>
</feature>
<dbReference type="Proteomes" id="UP000504606">
    <property type="component" value="Unplaced"/>
</dbReference>